<feature type="region of interest" description="Disordered" evidence="1">
    <location>
        <begin position="877"/>
        <end position="942"/>
    </location>
</feature>
<dbReference type="STRING" id="680646.RMDY18_19280"/>
<reference evidence="4" key="1">
    <citation type="submission" date="2009-07" db="EMBL/GenBank/DDBJ databases">
        <title>Complete genome sequence of Rothia mucilaginosa DJ.</title>
        <authorList>
            <person name="Yamane K."/>
            <person name="Nambu T."/>
            <person name="Mashimo C."/>
            <person name="Sugimori C."/>
            <person name="Yamanaka T."/>
            <person name="Leung K."/>
            <person name="Fukushima H."/>
        </authorList>
    </citation>
    <scope>NUCLEOTIDE SEQUENCE [LARGE SCALE GENOMIC DNA]</scope>
    <source>
        <strain evidence="4">DY-18</strain>
    </source>
</reference>
<reference evidence="3 4" key="2">
    <citation type="journal article" date="2010" name="J Osaka Dent Univ">
        <title>Isolation and identification of Rothia mucilaginosa from persistent apical periodontitis lesions.</title>
        <authorList>
            <person name="Yamane K."/>
            <person name="Yoshida M."/>
            <person name="Fujihira T."/>
            <person name="Baba T."/>
            <person name="Tsuji N."/>
            <person name="Hayashi H."/>
            <person name="Sugimori C."/>
            <person name="Yamanaka T."/>
            <person name="Mashimo C."/>
            <person name="Nambu T."/>
            <person name="Kawai H."/>
            <person name="Fukushima H."/>
        </authorList>
    </citation>
    <scope>NUCLEOTIDE SEQUENCE [LARGE SCALE GENOMIC DNA]</scope>
    <source>
        <strain evidence="3 4">DY-18</strain>
    </source>
</reference>
<name>D2NQ42_ROTMD</name>
<feature type="compositionally biased region" description="Low complexity" evidence="1">
    <location>
        <begin position="910"/>
        <end position="932"/>
    </location>
</feature>
<keyword evidence="2" id="KW-0812">Transmembrane</keyword>
<accession>D2NQ42</accession>
<keyword evidence="4" id="KW-1185">Reference proteome</keyword>
<dbReference type="eggNOG" id="COG0803">
    <property type="taxonomic scope" value="Bacteria"/>
</dbReference>
<feature type="compositionally biased region" description="Low complexity" evidence="1">
    <location>
        <begin position="653"/>
        <end position="664"/>
    </location>
</feature>
<feature type="compositionally biased region" description="Low complexity" evidence="1">
    <location>
        <begin position="574"/>
        <end position="628"/>
    </location>
</feature>
<dbReference type="HOGENOM" id="CLU_009657_1_0_11"/>
<evidence type="ECO:0000313" key="4">
    <source>
        <dbReference type="Proteomes" id="UP000001883"/>
    </source>
</evidence>
<feature type="transmembrane region" description="Helical" evidence="2">
    <location>
        <begin position="985"/>
        <end position="1007"/>
    </location>
</feature>
<evidence type="ECO:0000313" key="3">
    <source>
        <dbReference type="EMBL" id="BAI65760.1"/>
    </source>
</evidence>
<feature type="region of interest" description="Disordered" evidence="1">
    <location>
        <begin position="550"/>
        <end position="677"/>
    </location>
</feature>
<reference evidence="3 4" key="3">
    <citation type="journal article" date="2010" name="Sequencing">
        <title>Complete Genome Sequence of Rothia mucilaginosa DY-18: A Clinical Isolate with Dense Meshwork-Like Structures from a Persistent Apical Periodontitis Lesion.</title>
        <authorList>
            <person name="Yamane K."/>
            <person name="Nambu T."/>
            <person name="Yamanaka T."/>
            <person name="Mashimo C."/>
            <person name="Sugimori C."/>
            <person name="Leung K.-P."/>
            <person name="Fukushima H."/>
        </authorList>
    </citation>
    <scope>NUCLEOTIDE SEQUENCE [LARGE SCALE GENOMIC DNA]</scope>
    <source>
        <strain evidence="3 4">DY-18</strain>
    </source>
</reference>
<sequence length="1014" mass="106134">MTIICKSATLRNRKMRKVVMSSQKQTQRRVTTHTPALFIPGGKPALRRAAAFLSAAALLALAGAAPSLPAAAGPDDGKIVTTKGHVDAPKAYWDEQNGTFVLMNEANPYKTGADTYELDKTVNWVGKGYSTRDGKSQYTMTLGDSPSLAFLGEPGQTLYMAPHLTYGNQDPIWAGLGASTKVPTERFRDGVFATDILSVEGPGRMELFRYNPDDAPADVYRMLSSSSNGWHSWLLDKGSHTHNTTTFTRPGRYVVTYRTVARSTDGRIISSKPSKLVWQVGGMQPVLGDGTPTAVPTVDRYNAAPVGDLDAAKYVLSVAPHRLDADPAKNKDADDKLSDITFTAANKNLKGTLTLYNNGYFLTDLPVVNGTATWSEMLGSEGSQLQAVFTPDTSDENSAEASRWISHKLTYEPGKAESVYSDDGNGSWPEEIPDQANTVLSTEQYTPTSMDYDVTVTPNGNGFSTVEVRFKDPKVRGFMRGGFYAQDDPVYPYLDLEGSVEDGVARFTFRDESFYKGTALRVKMLTHPDMNASASTTEVAANYEPGTKYTAHGALAPDSAPISDAPKPAPVDPSPSAEPTVAPSAEPSAEPSEAPSEAPTAEPSTVPSVSPSEVPTVPAVPTASAEPSVPAPAPSTPAPANPTPSAPAPTSPAPSAQPSTPGTPGNQCVPGKIDGRTKISHGHLDIQATLKDRQLSVGLRDDSGIIDADSTVRPLDSVVWTVSENARRVRTERMADEKLNFMGPVGTAFYGLPQTQQSGLPWPGYNTQDIDYSQLRGPVRLHVVPKVMPEGARFGMFTESLNGADVLLDSTTGKTTIDIDYATHAHANWVFSEPGQYMFDVHYSATLADGTEVNSPVQQLAVAVGKKASDACSFETAVPKDPNAAKDDFSGVRRVDSATPGGTAGANQPGSAKSGAAQAGQSGQAGASGAAGDVNAQGSADGSAGGVYPGGISGGGTGGGSLGQSGVSAASGGVSSQQGGLARTGFGAVSVAVGGALVLGAGTVMVLRSRRRAS</sequence>
<dbReference type="EMBL" id="AP011540">
    <property type="protein sequence ID" value="BAI65760.1"/>
    <property type="molecule type" value="Genomic_DNA"/>
</dbReference>
<proteinExistence type="predicted"/>
<protein>
    <submittedName>
        <fullName evidence="3">Uncharacterized protein</fullName>
    </submittedName>
</protein>
<dbReference type="NCBIfam" id="TIGR03769">
    <property type="entry name" value="P_ac_wall_RPT"/>
    <property type="match status" value="2"/>
</dbReference>
<feature type="compositionally biased region" description="Pro residues" evidence="1">
    <location>
        <begin position="629"/>
        <end position="652"/>
    </location>
</feature>
<dbReference type="KEGG" id="rmu:RMDY18_19280"/>
<keyword evidence="2" id="KW-1133">Transmembrane helix</keyword>
<dbReference type="Proteomes" id="UP000001883">
    <property type="component" value="Chromosome"/>
</dbReference>
<organism evidence="3 4">
    <name type="scientific">Rothia mucilaginosa (strain DY-18)</name>
    <name type="common">Stomatococcus mucilaginosus</name>
    <dbReference type="NCBI Taxonomy" id="680646"/>
    <lineage>
        <taxon>Bacteria</taxon>
        <taxon>Bacillati</taxon>
        <taxon>Actinomycetota</taxon>
        <taxon>Actinomycetes</taxon>
        <taxon>Micrococcales</taxon>
        <taxon>Micrococcaceae</taxon>
        <taxon>Rothia</taxon>
    </lineage>
</organism>
<dbReference type="NCBIfam" id="NF038134">
    <property type="entry name" value="choice_anch_M"/>
    <property type="match status" value="2"/>
</dbReference>
<keyword evidence="2" id="KW-0472">Membrane</keyword>
<evidence type="ECO:0000256" key="2">
    <source>
        <dbReference type="SAM" id="Phobius"/>
    </source>
</evidence>
<dbReference type="AlphaFoldDB" id="D2NQ42"/>
<gene>
    <name evidence="3" type="ordered locus">RMDY18_19280</name>
</gene>
<feature type="compositionally biased region" description="Basic and acidic residues" evidence="1">
    <location>
        <begin position="883"/>
        <end position="896"/>
    </location>
</feature>
<dbReference type="InterPro" id="IPR022435">
    <property type="entry name" value="Surface-anchored_actinobac"/>
</dbReference>
<evidence type="ECO:0000256" key="1">
    <source>
        <dbReference type="SAM" id="MobiDB-lite"/>
    </source>
</evidence>